<dbReference type="GeneID" id="62875907"/>
<evidence type="ECO:0000313" key="3">
    <source>
        <dbReference type="EMBL" id="QRV13725.1"/>
    </source>
</evidence>
<dbReference type="RefSeq" id="WP_204746700.1">
    <property type="nucleotide sequence ID" value="NZ_CP069188.1"/>
</dbReference>
<evidence type="ECO:0000259" key="2">
    <source>
        <dbReference type="Pfam" id="PF24035"/>
    </source>
</evidence>
<proteinExistence type="predicted"/>
<protein>
    <recommendedName>
        <fullName evidence="2">DUF7344 domain-containing protein</fullName>
    </recommendedName>
</protein>
<feature type="domain" description="DUF7344" evidence="2">
    <location>
        <begin position="31"/>
        <end position="107"/>
    </location>
</feature>
<dbReference type="Proteomes" id="UP000637819">
    <property type="component" value="Chromosome"/>
</dbReference>
<dbReference type="Pfam" id="PF24035">
    <property type="entry name" value="DUF7344"/>
    <property type="match status" value="1"/>
</dbReference>
<evidence type="ECO:0000313" key="4">
    <source>
        <dbReference type="Proteomes" id="UP000637819"/>
    </source>
</evidence>
<sequence length="145" mass="15452">MANNGDSSQNGTVTPTDAVDGGGSDLDEFLRLLCERRRRYALYVMRERSTEELSVLARRIAAELDGTTPDAVDETHRKKVETMLVHADVPALAAAGIVSYDRRTETLRLEGLPEPLEAVLDACATPDGVGPLTGEGAGGAPTDQD</sequence>
<dbReference type="AlphaFoldDB" id="A0A8T8DWB2"/>
<reference evidence="3 4" key="1">
    <citation type="submission" date="2021-01" db="EMBL/GenBank/DDBJ databases">
        <title>Genome Sequence and Methylation Pattern of Haloterrigena salifodinae BOL5-1, An Extremely Halophilic Archaeon from a Bolivian Salt Mine.</title>
        <authorList>
            <person name="DasSarma P."/>
            <person name="Anton B.P."/>
            <person name="DasSarma S.L."/>
            <person name="von Ehrenheim H.A.L."/>
            <person name="Martinez F.L."/>
            <person name="Guzman D."/>
            <person name="Roberts R.J."/>
            <person name="DasSarma S."/>
        </authorList>
    </citation>
    <scope>NUCLEOTIDE SEQUENCE [LARGE SCALE GENOMIC DNA]</scope>
    <source>
        <strain evidence="3 4">BOL5-1</strain>
    </source>
</reference>
<organism evidence="3 4">
    <name type="scientific">Haloterrigena salifodinae</name>
    <dbReference type="NCBI Taxonomy" id="2675099"/>
    <lineage>
        <taxon>Archaea</taxon>
        <taxon>Methanobacteriati</taxon>
        <taxon>Methanobacteriota</taxon>
        <taxon>Stenosarchaea group</taxon>
        <taxon>Halobacteria</taxon>
        <taxon>Halobacteriales</taxon>
        <taxon>Natrialbaceae</taxon>
        <taxon>Haloterrigena</taxon>
    </lineage>
</organism>
<gene>
    <name evidence="3" type="ORF">JMJ58_12245</name>
</gene>
<dbReference type="InterPro" id="IPR055768">
    <property type="entry name" value="DUF7344"/>
</dbReference>
<accession>A0A8T8DWB2</accession>
<dbReference type="OrthoDB" id="187264at2157"/>
<evidence type="ECO:0000256" key="1">
    <source>
        <dbReference type="SAM" id="MobiDB-lite"/>
    </source>
</evidence>
<feature type="region of interest" description="Disordered" evidence="1">
    <location>
        <begin position="1"/>
        <end position="24"/>
    </location>
</feature>
<dbReference type="EMBL" id="CP069188">
    <property type="protein sequence ID" value="QRV13725.1"/>
    <property type="molecule type" value="Genomic_DNA"/>
</dbReference>
<name>A0A8T8DWB2_9EURY</name>
<dbReference type="KEGG" id="hsal:JMJ58_12245"/>
<keyword evidence="4" id="KW-1185">Reference proteome</keyword>
<feature type="compositionally biased region" description="Polar residues" evidence="1">
    <location>
        <begin position="1"/>
        <end position="15"/>
    </location>
</feature>